<dbReference type="EMBL" id="QAOK01000017">
    <property type="protein sequence ID" value="PTQ80274.1"/>
    <property type="molecule type" value="Genomic_DNA"/>
</dbReference>
<name>A0A2T5I8Z8_9PROT</name>
<evidence type="ECO:0000313" key="1">
    <source>
        <dbReference type="EMBL" id="PTQ80274.1"/>
    </source>
</evidence>
<sequence length="58" mass="6562">MFRNRIPGILLSDVIASSKRSNKGKIYRKGYFGENLSPVFRAILSSSDLNYSYLSSSR</sequence>
<gene>
    <name evidence="1" type="ORF">C8R21_11716</name>
</gene>
<dbReference type="Proteomes" id="UP000244152">
    <property type="component" value="Unassembled WGS sequence"/>
</dbReference>
<organism evidence="1 2">
    <name type="scientific">Nitrosospira multiformis</name>
    <dbReference type="NCBI Taxonomy" id="1231"/>
    <lineage>
        <taxon>Bacteria</taxon>
        <taxon>Pseudomonadati</taxon>
        <taxon>Pseudomonadota</taxon>
        <taxon>Betaproteobacteria</taxon>
        <taxon>Nitrosomonadales</taxon>
        <taxon>Nitrosomonadaceae</taxon>
        <taxon>Nitrosospira</taxon>
    </lineage>
</organism>
<reference evidence="1 2" key="1">
    <citation type="submission" date="2018-04" db="EMBL/GenBank/DDBJ databases">
        <title>Active sludge and wastewater microbial communities from Klosterneuburg, Austria.</title>
        <authorList>
            <person name="Wagner M."/>
        </authorList>
    </citation>
    <scope>NUCLEOTIDE SEQUENCE [LARGE SCALE GENOMIC DNA]</scope>
    <source>
        <strain evidence="1 2">Nl12</strain>
    </source>
</reference>
<proteinExistence type="predicted"/>
<dbReference type="AlphaFoldDB" id="A0A2T5I8Z8"/>
<evidence type="ECO:0000313" key="2">
    <source>
        <dbReference type="Proteomes" id="UP000244152"/>
    </source>
</evidence>
<comment type="caution">
    <text evidence="1">The sequence shown here is derived from an EMBL/GenBank/DDBJ whole genome shotgun (WGS) entry which is preliminary data.</text>
</comment>
<protein>
    <submittedName>
        <fullName evidence="1">Uncharacterized protein</fullName>
    </submittedName>
</protein>
<accession>A0A2T5I8Z8</accession>